<evidence type="ECO:0000313" key="2">
    <source>
        <dbReference type="EMBL" id="KAF3487123.1"/>
    </source>
</evidence>
<sequence length="83" mass="9371">MRRLRNRRASLSVAQSHHSSTRLTFAWEGEILGEGDVKPKPRAVIVKVLSYIWKLENLDLTEPSVLKVDSHHHHPAMSLAAPP</sequence>
<evidence type="ECO:0000256" key="1">
    <source>
        <dbReference type="SAM" id="MobiDB-lite"/>
    </source>
</evidence>
<accession>A0A8S9MWD8</accession>
<name>A0A8S9MWD8_BRACR</name>
<feature type="region of interest" description="Disordered" evidence="1">
    <location>
        <begin position="1"/>
        <end position="20"/>
    </location>
</feature>
<protein>
    <submittedName>
        <fullName evidence="2">Uncharacterized protein</fullName>
    </submittedName>
</protein>
<dbReference type="EMBL" id="QGKX02002183">
    <property type="protein sequence ID" value="KAF3487123.1"/>
    <property type="molecule type" value="Genomic_DNA"/>
</dbReference>
<dbReference type="Proteomes" id="UP000712600">
    <property type="component" value="Unassembled WGS sequence"/>
</dbReference>
<evidence type="ECO:0000313" key="3">
    <source>
        <dbReference type="Proteomes" id="UP000712600"/>
    </source>
</evidence>
<gene>
    <name evidence="2" type="ORF">F2Q69_00053963</name>
</gene>
<organism evidence="2 3">
    <name type="scientific">Brassica cretica</name>
    <name type="common">Mustard</name>
    <dbReference type="NCBI Taxonomy" id="69181"/>
    <lineage>
        <taxon>Eukaryota</taxon>
        <taxon>Viridiplantae</taxon>
        <taxon>Streptophyta</taxon>
        <taxon>Embryophyta</taxon>
        <taxon>Tracheophyta</taxon>
        <taxon>Spermatophyta</taxon>
        <taxon>Magnoliopsida</taxon>
        <taxon>eudicotyledons</taxon>
        <taxon>Gunneridae</taxon>
        <taxon>Pentapetalae</taxon>
        <taxon>rosids</taxon>
        <taxon>malvids</taxon>
        <taxon>Brassicales</taxon>
        <taxon>Brassicaceae</taxon>
        <taxon>Brassiceae</taxon>
        <taxon>Brassica</taxon>
    </lineage>
</organism>
<dbReference type="AlphaFoldDB" id="A0A8S9MWD8"/>
<reference evidence="2" key="1">
    <citation type="submission" date="2019-12" db="EMBL/GenBank/DDBJ databases">
        <title>Genome sequencing and annotation of Brassica cretica.</title>
        <authorList>
            <person name="Studholme D.J."/>
            <person name="Sarris P."/>
        </authorList>
    </citation>
    <scope>NUCLEOTIDE SEQUENCE</scope>
    <source>
        <strain evidence="2">PFS-109/04</strain>
        <tissue evidence="2">Leaf</tissue>
    </source>
</reference>
<proteinExistence type="predicted"/>
<comment type="caution">
    <text evidence="2">The sequence shown here is derived from an EMBL/GenBank/DDBJ whole genome shotgun (WGS) entry which is preliminary data.</text>
</comment>